<gene>
    <name evidence="6" type="ORF">K8F61_00485</name>
</gene>
<accession>A0ABY3RS73</accession>
<keyword evidence="2 4" id="KW-0238">DNA-binding</keyword>
<dbReference type="Pfam" id="PF00440">
    <property type="entry name" value="TetR_N"/>
    <property type="match status" value="1"/>
</dbReference>
<dbReference type="SUPFAM" id="SSF46689">
    <property type="entry name" value="Homeodomain-like"/>
    <property type="match status" value="1"/>
</dbReference>
<keyword evidence="1" id="KW-0805">Transcription regulation</keyword>
<evidence type="ECO:0000256" key="1">
    <source>
        <dbReference type="ARBA" id="ARBA00023015"/>
    </source>
</evidence>
<dbReference type="InterPro" id="IPR023772">
    <property type="entry name" value="DNA-bd_HTH_TetR-type_CS"/>
</dbReference>
<dbReference type="RefSeq" id="WP_231820340.1">
    <property type="nucleotide sequence ID" value="NZ_CP082781.1"/>
</dbReference>
<evidence type="ECO:0000259" key="5">
    <source>
        <dbReference type="PROSITE" id="PS50977"/>
    </source>
</evidence>
<keyword evidence="7" id="KW-1185">Reference proteome</keyword>
<name>A0ABY3RS73_9MICO</name>
<evidence type="ECO:0000256" key="4">
    <source>
        <dbReference type="PROSITE-ProRule" id="PRU00335"/>
    </source>
</evidence>
<dbReference type="Gene3D" id="1.10.357.10">
    <property type="entry name" value="Tetracycline Repressor, domain 2"/>
    <property type="match status" value="1"/>
</dbReference>
<feature type="DNA-binding region" description="H-T-H motif" evidence="4">
    <location>
        <begin position="36"/>
        <end position="55"/>
    </location>
</feature>
<evidence type="ECO:0000313" key="6">
    <source>
        <dbReference type="EMBL" id="UGS26751.1"/>
    </source>
</evidence>
<evidence type="ECO:0000313" key="7">
    <source>
        <dbReference type="Proteomes" id="UP001199642"/>
    </source>
</evidence>
<proteinExistence type="predicted"/>
<sequence>MNEAPGLRDRRRAQTAQEIAEAAAALFAERGVSGVTAAEIAERAGVSLRTFYRYFATKEDAVAPVLEVGAARWQAALAESADDPAVAIPAVMGAQLTPGSDAEADGLARMRPLLRGIDEDRELRAVWLRVNEESERRLVTIIRDRAGADRFQAGLLAAAATASIRLALEEWARTEAGVHGEGSPAQLAKRAFAALSPAAAS</sequence>
<feature type="domain" description="HTH tetR-type" evidence="5">
    <location>
        <begin position="13"/>
        <end position="73"/>
    </location>
</feature>
<dbReference type="EMBL" id="CP082781">
    <property type="protein sequence ID" value="UGS26751.1"/>
    <property type="molecule type" value="Genomic_DNA"/>
</dbReference>
<keyword evidence="3" id="KW-0804">Transcription</keyword>
<evidence type="ECO:0000256" key="3">
    <source>
        <dbReference type="ARBA" id="ARBA00023163"/>
    </source>
</evidence>
<dbReference type="InterPro" id="IPR001647">
    <property type="entry name" value="HTH_TetR"/>
</dbReference>
<reference evidence="6 7" key="1">
    <citation type="submission" date="2023-01" db="EMBL/GenBank/DDBJ databases">
        <title>Characterization of estradiol degrading bacteria Microbacterium sp. MZT7 and reveal degrading genes through genome analysis.</title>
        <authorList>
            <person name="Hao P."/>
            <person name="Gao Y."/>
        </authorList>
    </citation>
    <scope>NUCLEOTIDE SEQUENCE [LARGE SCALE GENOMIC DNA]</scope>
    <source>
        <strain evidence="6 7">MZT7</strain>
    </source>
</reference>
<dbReference type="PRINTS" id="PR00455">
    <property type="entry name" value="HTHTETR"/>
</dbReference>
<dbReference type="InterPro" id="IPR009057">
    <property type="entry name" value="Homeodomain-like_sf"/>
</dbReference>
<dbReference type="PROSITE" id="PS50977">
    <property type="entry name" value="HTH_TETR_2"/>
    <property type="match status" value="1"/>
</dbReference>
<dbReference type="PANTHER" id="PTHR30055:SF238">
    <property type="entry name" value="MYCOFACTOCIN BIOSYNTHESIS TRANSCRIPTIONAL REGULATOR MFTR-RELATED"/>
    <property type="match status" value="1"/>
</dbReference>
<dbReference type="InterPro" id="IPR050109">
    <property type="entry name" value="HTH-type_TetR-like_transc_reg"/>
</dbReference>
<evidence type="ECO:0000256" key="2">
    <source>
        <dbReference type="ARBA" id="ARBA00023125"/>
    </source>
</evidence>
<protein>
    <submittedName>
        <fullName evidence="6">TetR/AcrR family transcriptional regulator</fullName>
    </submittedName>
</protein>
<dbReference type="Proteomes" id="UP001199642">
    <property type="component" value="Chromosome"/>
</dbReference>
<dbReference type="PANTHER" id="PTHR30055">
    <property type="entry name" value="HTH-TYPE TRANSCRIPTIONAL REGULATOR RUTR"/>
    <property type="match status" value="1"/>
</dbReference>
<organism evidence="6 7">
    <name type="scientific">Microbacterium resistens</name>
    <dbReference type="NCBI Taxonomy" id="156977"/>
    <lineage>
        <taxon>Bacteria</taxon>
        <taxon>Bacillati</taxon>
        <taxon>Actinomycetota</taxon>
        <taxon>Actinomycetes</taxon>
        <taxon>Micrococcales</taxon>
        <taxon>Microbacteriaceae</taxon>
        <taxon>Microbacterium</taxon>
    </lineage>
</organism>
<dbReference type="PROSITE" id="PS01081">
    <property type="entry name" value="HTH_TETR_1"/>
    <property type="match status" value="1"/>
</dbReference>